<evidence type="ECO:0000313" key="3">
    <source>
        <dbReference type="Proteomes" id="UP001501757"/>
    </source>
</evidence>
<reference evidence="2 3" key="1">
    <citation type="journal article" date="2019" name="Int. J. Syst. Evol. Microbiol.">
        <title>The Global Catalogue of Microorganisms (GCM) 10K type strain sequencing project: providing services to taxonomists for standard genome sequencing and annotation.</title>
        <authorList>
            <consortium name="The Broad Institute Genomics Platform"/>
            <consortium name="The Broad Institute Genome Sequencing Center for Infectious Disease"/>
            <person name="Wu L."/>
            <person name="Ma J."/>
        </authorList>
    </citation>
    <scope>NUCLEOTIDE SEQUENCE [LARGE SCALE GENOMIC DNA]</scope>
    <source>
        <strain evidence="2 3">JCM 13378</strain>
    </source>
</reference>
<evidence type="ECO:0000313" key="2">
    <source>
        <dbReference type="EMBL" id="GAA0367807.1"/>
    </source>
</evidence>
<dbReference type="RefSeq" id="WP_343846687.1">
    <property type="nucleotide sequence ID" value="NZ_BAAAEI010000022.1"/>
</dbReference>
<comment type="caution">
    <text evidence="2">The sequence shown here is derived from an EMBL/GenBank/DDBJ whole genome shotgun (WGS) entry which is preliminary data.</text>
</comment>
<organism evidence="2 3">
    <name type="scientific">Bowmanella denitrificans</name>
    <dbReference type="NCBI Taxonomy" id="366582"/>
    <lineage>
        <taxon>Bacteria</taxon>
        <taxon>Pseudomonadati</taxon>
        <taxon>Pseudomonadota</taxon>
        <taxon>Gammaproteobacteria</taxon>
        <taxon>Alteromonadales</taxon>
        <taxon>Alteromonadaceae</taxon>
        <taxon>Bowmanella</taxon>
    </lineage>
</organism>
<proteinExistence type="predicted"/>
<keyword evidence="1" id="KW-0472">Membrane</keyword>
<protein>
    <submittedName>
        <fullName evidence="2">Uncharacterized protein</fullName>
    </submittedName>
</protein>
<feature type="transmembrane region" description="Helical" evidence="1">
    <location>
        <begin position="79"/>
        <end position="98"/>
    </location>
</feature>
<keyword evidence="1" id="KW-1133">Transmembrane helix</keyword>
<accession>A0ABN0XM64</accession>
<feature type="transmembrane region" description="Helical" evidence="1">
    <location>
        <begin position="42"/>
        <end position="59"/>
    </location>
</feature>
<dbReference type="Proteomes" id="UP001501757">
    <property type="component" value="Unassembled WGS sequence"/>
</dbReference>
<keyword evidence="3" id="KW-1185">Reference proteome</keyword>
<name>A0ABN0XM64_9ALTE</name>
<dbReference type="EMBL" id="BAAAEI010000022">
    <property type="protein sequence ID" value="GAA0367807.1"/>
    <property type="molecule type" value="Genomic_DNA"/>
</dbReference>
<gene>
    <name evidence="2" type="ORF">GCM10009092_35130</name>
</gene>
<sequence length="101" mass="11450">MTIYSDPAEEVSTRYFREINRVAGPLSISVGIGVLTMDGRPIIAWITYVLIMFWCMSEGGEYRRILKSRPNYPTPWNRILSQCLLLNAGMLLLALIAVELV</sequence>
<evidence type="ECO:0000256" key="1">
    <source>
        <dbReference type="SAM" id="Phobius"/>
    </source>
</evidence>
<keyword evidence="1" id="KW-0812">Transmembrane</keyword>